<protein>
    <recommendedName>
        <fullName evidence="3">ATP-grasp domain-containing protein</fullName>
    </recommendedName>
</protein>
<dbReference type="GO" id="GO:0005524">
    <property type="term" value="F:ATP binding"/>
    <property type="evidence" value="ECO:0007669"/>
    <property type="project" value="UniProtKB-UniRule"/>
</dbReference>
<dbReference type="InterPro" id="IPR011761">
    <property type="entry name" value="ATP-grasp"/>
</dbReference>
<keyword evidence="1" id="KW-0547">Nucleotide-binding</keyword>
<gene>
    <name evidence="4" type="ORF">CfE428DRAFT_5382</name>
</gene>
<keyword evidence="5" id="KW-1185">Reference proteome</keyword>
<evidence type="ECO:0000313" key="5">
    <source>
        <dbReference type="Proteomes" id="UP000005824"/>
    </source>
</evidence>
<dbReference type="Gene3D" id="3.40.50.20">
    <property type="match status" value="1"/>
</dbReference>
<dbReference type="PROSITE" id="PS50975">
    <property type="entry name" value="ATP_GRASP"/>
    <property type="match status" value="1"/>
</dbReference>
<dbReference type="eggNOG" id="COG3919">
    <property type="taxonomic scope" value="Bacteria"/>
</dbReference>
<dbReference type="RefSeq" id="WP_006982703.1">
    <property type="nucleotide sequence ID" value="NZ_ABVL01000024.1"/>
</dbReference>
<evidence type="ECO:0000256" key="1">
    <source>
        <dbReference type="PROSITE-ProRule" id="PRU00409"/>
    </source>
</evidence>
<dbReference type="InParanoid" id="B4D8Z2"/>
<evidence type="ECO:0000259" key="3">
    <source>
        <dbReference type="PROSITE" id="PS50975"/>
    </source>
</evidence>
<name>B4D8Z2_9BACT</name>
<feature type="region of interest" description="Disordered" evidence="2">
    <location>
        <begin position="359"/>
        <end position="388"/>
    </location>
</feature>
<keyword evidence="1" id="KW-0067">ATP-binding</keyword>
<dbReference type="AlphaFoldDB" id="B4D8Z2"/>
<dbReference type="STRING" id="497964.CfE428DRAFT_5382"/>
<dbReference type="Proteomes" id="UP000005824">
    <property type="component" value="Unassembled WGS sequence"/>
</dbReference>
<feature type="domain" description="ATP-grasp" evidence="3">
    <location>
        <begin position="128"/>
        <end position="307"/>
    </location>
</feature>
<organism evidence="4 5">
    <name type="scientific">Chthoniobacter flavus Ellin428</name>
    <dbReference type="NCBI Taxonomy" id="497964"/>
    <lineage>
        <taxon>Bacteria</taxon>
        <taxon>Pseudomonadati</taxon>
        <taxon>Verrucomicrobiota</taxon>
        <taxon>Spartobacteria</taxon>
        <taxon>Chthoniobacterales</taxon>
        <taxon>Chthoniobacteraceae</taxon>
        <taxon>Chthoniobacter</taxon>
    </lineage>
</organism>
<dbReference type="Gene3D" id="3.30.470.20">
    <property type="entry name" value="ATP-grasp fold, B domain"/>
    <property type="match status" value="1"/>
</dbReference>
<evidence type="ECO:0000256" key="2">
    <source>
        <dbReference type="SAM" id="MobiDB-lite"/>
    </source>
</evidence>
<accession>B4D8Z2</accession>
<comment type="caution">
    <text evidence="4">The sequence shown here is derived from an EMBL/GenBank/DDBJ whole genome shotgun (WGS) entry which is preliminary data.</text>
</comment>
<sequence>MHSPRIAVSGLHRGENPQPGASIVRSLRRRFPNAFIVGLVYDALESGIYAEDGPDVVYPMPYPTSGATAFLQRLDSILEKSPVDYLIPTLDAEIELLVHLEEALTERGLRTYLPDKEMLSHRAKNHLPELAKTCGVAVPDTRPVYDIAEALAVAAECGYPLMVKGQYYDAKMVSTEQALFAAVFKLFSEWGAPAILQRCVRGPEFNALGLGDGEGGIVGLCTIRKTIISNQGKGLGGITVLDPRLDEFCTRLIRALRWRGPFEIEAMLDEARGEYVLIEINPRFPAWVDFPSMLGINFPAALVQMMDVDRKPAPLPRCAPGHFYVRHQVEVAGHIEQLAALSTSADFEALDMARSLEGAAPSAPTPFPIEMGDDGASPSNGSARRHAH</sequence>
<reference evidence="4 5" key="1">
    <citation type="journal article" date="2011" name="J. Bacteriol.">
        <title>Genome sequence of Chthoniobacter flavus Ellin428, an aerobic heterotrophic soil bacterium.</title>
        <authorList>
            <person name="Kant R."/>
            <person name="van Passel M.W."/>
            <person name="Palva A."/>
            <person name="Lucas S."/>
            <person name="Lapidus A."/>
            <person name="Glavina Del Rio T."/>
            <person name="Dalin E."/>
            <person name="Tice H."/>
            <person name="Bruce D."/>
            <person name="Goodwin L."/>
            <person name="Pitluck S."/>
            <person name="Larimer F.W."/>
            <person name="Land M.L."/>
            <person name="Hauser L."/>
            <person name="Sangwan P."/>
            <person name="de Vos W.M."/>
            <person name="Janssen P.H."/>
            <person name="Smidt H."/>
        </authorList>
    </citation>
    <scope>NUCLEOTIDE SEQUENCE [LARGE SCALE GENOMIC DNA]</scope>
    <source>
        <strain evidence="4 5">Ellin428</strain>
    </source>
</reference>
<evidence type="ECO:0000313" key="4">
    <source>
        <dbReference type="EMBL" id="EDY17037.1"/>
    </source>
</evidence>
<dbReference type="EMBL" id="ABVL01000024">
    <property type="protein sequence ID" value="EDY17037.1"/>
    <property type="molecule type" value="Genomic_DNA"/>
</dbReference>
<proteinExistence type="predicted"/>
<dbReference type="GO" id="GO:0046872">
    <property type="term" value="F:metal ion binding"/>
    <property type="evidence" value="ECO:0007669"/>
    <property type="project" value="InterPro"/>
</dbReference>
<dbReference type="SUPFAM" id="SSF56059">
    <property type="entry name" value="Glutathione synthetase ATP-binding domain-like"/>
    <property type="match status" value="1"/>
</dbReference>